<feature type="region of interest" description="Disordered" evidence="1">
    <location>
        <begin position="1"/>
        <end position="61"/>
    </location>
</feature>
<feature type="compositionally biased region" description="Low complexity" evidence="1">
    <location>
        <begin position="12"/>
        <end position="26"/>
    </location>
</feature>
<organism evidence="2 3">
    <name type="scientific">Jiangella asiatica</name>
    <dbReference type="NCBI Taxonomy" id="2530372"/>
    <lineage>
        <taxon>Bacteria</taxon>
        <taxon>Bacillati</taxon>
        <taxon>Actinomycetota</taxon>
        <taxon>Actinomycetes</taxon>
        <taxon>Jiangellales</taxon>
        <taxon>Jiangellaceae</taxon>
        <taxon>Jiangella</taxon>
    </lineage>
</organism>
<evidence type="ECO:0000256" key="1">
    <source>
        <dbReference type="SAM" id="MobiDB-lite"/>
    </source>
</evidence>
<dbReference type="EMBL" id="SMKZ01000042">
    <property type="protein sequence ID" value="TDE01327.1"/>
    <property type="molecule type" value="Genomic_DNA"/>
</dbReference>
<feature type="compositionally biased region" description="Low complexity" evidence="1">
    <location>
        <begin position="36"/>
        <end position="45"/>
    </location>
</feature>
<protein>
    <submittedName>
        <fullName evidence="2">Uncharacterized protein</fullName>
    </submittedName>
</protein>
<dbReference type="AlphaFoldDB" id="A0A4R5CPJ1"/>
<keyword evidence="3" id="KW-1185">Reference proteome</keyword>
<name>A0A4R5CPJ1_9ACTN</name>
<evidence type="ECO:0000313" key="3">
    <source>
        <dbReference type="Proteomes" id="UP000294739"/>
    </source>
</evidence>
<dbReference type="InParanoid" id="A0A4R5CPJ1"/>
<proteinExistence type="predicted"/>
<comment type="caution">
    <text evidence="2">The sequence shown here is derived from an EMBL/GenBank/DDBJ whole genome shotgun (WGS) entry which is preliminary data.</text>
</comment>
<accession>A0A4R5CPJ1</accession>
<dbReference type="Proteomes" id="UP000294739">
    <property type="component" value="Unassembled WGS sequence"/>
</dbReference>
<gene>
    <name evidence="2" type="ORF">E1269_23485</name>
</gene>
<reference evidence="2 3" key="1">
    <citation type="submission" date="2019-03" db="EMBL/GenBank/DDBJ databases">
        <title>Draft genome sequences of novel Actinobacteria.</title>
        <authorList>
            <person name="Sahin N."/>
            <person name="Ay H."/>
            <person name="Saygin H."/>
        </authorList>
    </citation>
    <scope>NUCLEOTIDE SEQUENCE [LARGE SCALE GENOMIC DNA]</scope>
    <source>
        <strain evidence="2 3">5K138</strain>
    </source>
</reference>
<evidence type="ECO:0000313" key="2">
    <source>
        <dbReference type="EMBL" id="TDE01327.1"/>
    </source>
</evidence>
<sequence length="128" mass="14429">MTQPASKDLQCRRTASRAAPRTAGPPRRVRARARRVPAPVAAPVRPARRRRPPCAGASRRSATRFWCASPPRRSGRSVWSPAASCWAACWRRRPSARRCWAWSCCSWRGCSCWPGRGSRRVRGCSGRW</sequence>